<dbReference type="Gene3D" id="1.20.1280.50">
    <property type="match status" value="1"/>
</dbReference>
<gene>
    <name evidence="2" type="ORF">PIB30_005168</name>
</gene>
<dbReference type="Proteomes" id="UP001341840">
    <property type="component" value="Unassembled WGS sequence"/>
</dbReference>
<dbReference type="InterPro" id="IPR006527">
    <property type="entry name" value="F-box-assoc_dom_typ1"/>
</dbReference>
<dbReference type="NCBIfam" id="TIGR01640">
    <property type="entry name" value="F_box_assoc_1"/>
    <property type="match status" value="1"/>
</dbReference>
<dbReference type="SUPFAM" id="SSF81383">
    <property type="entry name" value="F-box domain"/>
    <property type="match status" value="1"/>
</dbReference>
<dbReference type="Pfam" id="PF07734">
    <property type="entry name" value="FBA_1"/>
    <property type="match status" value="1"/>
</dbReference>
<dbReference type="PROSITE" id="PS50181">
    <property type="entry name" value="FBOX"/>
    <property type="match status" value="1"/>
</dbReference>
<dbReference type="CDD" id="cd22157">
    <property type="entry name" value="F-box_AtFBW1-like"/>
    <property type="match status" value="1"/>
</dbReference>
<keyword evidence="3" id="KW-1185">Reference proteome</keyword>
<sequence length="382" mass="43481">MKAHGYGDVERCNVVCPTLPVLPDEIVIEILVRLPVKSLLQFKRVCKSWRILISSSQFAIHNFRQRCSADRHLPSRLVYANKSYNHCGFGFLPLQPLFKNPSATTPVVSFDMGYCIGGIVIRGSCNGLLCLHHLGSRCFCLWNPCTGAASQWIHIKFVTSLTYFGFGYDHVHDKYKLVTAHRQDLIRIYTFGANSCTLGPNFDHPAVGLSGNIGKYLSGTGTLNWMAKVKEKNWVILSFDLPNETFGQVSLPYLSGHNTCDPELQILRNCLSFTIDHKDTVLDVWMMKDYGVWESWTMISRVNLWCPYHNYPLTPLSIWGHDVLLLMLPDRRLVLYNSDTGLFHYPLIDSSSDSILSPIYVCYKRNSLRTFFVYHDSLVSPP</sequence>
<feature type="domain" description="F-box" evidence="1">
    <location>
        <begin position="16"/>
        <end position="66"/>
    </location>
</feature>
<evidence type="ECO:0000313" key="3">
    <source>
        <dbReference type="Proteomes" id="UP001341840"/>
    </source>
</evidence>
<organism evidence="2 3">
    <name type="scientific">Stylosanthes scabra</name>
    <dbReference type="NCBI Taxonomy" id="79078"/>
    <lineage>
        <taxon>Eukaryota</taxon>
        <taxon>Viridiplantae</taxon>
        <taxon>Streptophyta</taxon>
        <taxon>Embryophyta</taxon>
        <taxon>Tracheophyta</taxon>
        <taxon>Spermatophyta</taxon>
        <taxon>Magnoliopsida</taxon>
        <taxon>eudicotyledons</taxon>
        <taxon>Gunneridae</taxon>
        <taxon>Pentapetalae</taxon>
        <taxon>rosids</taxon>
        <taxon>fabids</taxon>
        <taxon>Fabales</taxon>
        <taxon>Fabaceae</taxon>
        <taxon>Papilionoideae</taxon>
        <taxon>50 kb inversion clade</taxon>
        <taxon>dalbergioids sensu lato</taxon>
        <taxon>Dalbergieae</taxon>
        <taxon>Pterocarpus clade</taxon>
        <taxon>Stylosanthes</taxon>
    </lineage>
</organism>
<dbReference type="PANTHER" id="PTHR31672:SF13">
    <property type="entry name" value="F-BOX PROTEIN CPR30-LIKE"/>
    <property type="match status" value="1"/>
</dbReference>
<dbReference type="InterPro" id="IPR001810">
    <property type="entry name" value="F-box_dom"/>
</dbReference>
<dbReference type="InterPro" id="IPR050796">
    <property type="entry name" value="SCF_F-box_component"/>
</dbReference>
<accession>A0ABU6R2S0</accession>
<reference evidence="2 3" key="1">
    <citation type="journal article" date="2023" name="Plants (Basel)">
        <title>Bridging the Gap: Combining Genomics and Transcriptomics Approaches to Understand Stylosanthes scabra, an Orphan Legume from the Brazilian Caatinga.</title>
        <authorList>
            <person name="Ferreira-Neto J.R.C."/>
            <person name="da Silva M.D."/>
            <person name="Binneck E."/>
            <person name="de Melo N.F."/>
            <person name="da Silva R.H."/>
            <person name="de Melo A.L.T.M."/>
            <person name="Pandolfi V."/>
            <person name="Bustamante F.O."/>
            <person name="Brasileiro-Vidal A.C."/>
            <person name="Benko-Iseppon A.M."/>
        </authorList>
    </citation>
    <scope>NUCLEOTIDE SEQUENCE [LARGE SCALE GENOMIC DNA]</scope>
    <source>
        <tissue evidence="2">Leaves</tissue>
    </source>
</reference>
<dbReference type="InterPro" id="IPR036047">
    <property type="entry name" value="F-box-like_dom_sf"/>
</dbReference>
<comment type="caution">
    <text evidence="2">The sequence shown here is derived from an EMBL/GenBank/DDBJ whole genome shotgun (WGS) entry which is preliminary data.</text>
</comment>
<dbReference type="EMBL" id="JASCZI010030218">
    <property type="protein sequence ID" value="MED6118696.1"/>
    <property type="molecule type" value="Genomic_DNA"/>
</dbReference>
<name>A0ABU6R2S0_9FABA</name>
<dbReference type="PANTHER" id="PTHR31672">
    <property type="entry name" value="BNACNNG10540D PROTEIN"/>
    <property type="match status" value="1"/>
</dbReference>
<dbReference type="InterPro" id="IPR017451">
    <property type="entry name" value="F-box-assoc_interact_dom"/>
</dbReference>
<proteinExistence type="predicted"/>
<dbReference type="SMART" id="SM00256">
    <property type="entry name" value="FBOX"/>
    <property type="match status" value="1"/>
</dbReference>
<evidence type="ECO:0000259" key="1">
    <source>
        <dbReference type="PROSITE" id="PS50181"/>
    </source>
</evidence>
<protein>
    <recommendedName>
        <fullName evidence="1">F-box domain-containing protein</fullName>
    </recommendedName>
</protein>
<dbReference type="Pfam" id="PF00646">
    <property type="entry name" value="F-box"/>
    <property type="match status" value="1"/>
</dbReference>
<evidence type="ECO:0000313" key="2">
    <source>
        <dbReference type="EMBL" id="MED6118696.1"/>
    </source>
</evidence>